<accession>A0A7W7S8Q7</accession>
<keyword evidence="3" id="KW-1185">Reference proteome</keyword>
<proteinExistence type="predicted"/>
<evidence type="ECO:0000313" key="2">
    <source>
        <dbReference type="EMBL" id="MBB4945981.1"/>
    </source>
</evidence>
<dbReference type="InterPro" id="IPR008979">
    <property type="entry name" value="Galactose-bd-like_sf"/>
</dbReference>
<dbReference type="AlphaFoldDB" id="A0A7W7S8Q7"/>
<evidence type="ECO:0000313" key="3">
    <source>
        <dbReference type="Proteomes" id="UP000573327"/>
    </source>
</evidence>
<dbReference type="EMBL" id="JACHJR010000001">
    <property type="protein sequence ID" value="MBB4945981.1"/>
    <property type="molecule type" value="Genomic_DNA"/>
</dbReference>
<organism evidence="2 3">
    <name type="scientific">Kitasatospora gansuensis</name>
    <dbReference type="NCBI Taxonomy" id="258050"/>
    <lineage>
        <taxon>Bacteria</taxon>
        <taxon>Bacillati</taxon>
        <taxon>Actinomycetota</taxon>
        <taxon>Actinomycetes</taxon>
        <taxon>Kitasatosporales</taxon>
        <taxon>Streptomycetaceae</taxon>
        <taxon>Kitasatospora</taxon>
    </lineage>
</organism>
<evidence type="ECO:0000256" key="1">
    <source>
        <dbReference type="SAM" id="MobiDB-lite"/>
    </source>
</evidence>
<gene>
    <name evidence="2" type="ORF">F4556_001516</name>
</gene>
<name>A0A7W7S8Q7_9ACTN</name>
<feature type="region of interest" description="Disordered" evidence="1">
    <location>
        <begin position="1"/>
        <end position="48"/>
    </location>
</feature>
<protein>
    <submittedName>
        <fullName evidence="2">Putative acyl esterase</fullName>
    </submittedName>
</protein>
<dbReference type="SUPFAM" id="SSF49785">
    <property type="entry name" value="Galactose-binding domain-like"/>
    <property type="match status" value="1"/>
</dbReference>
<comment type="caution">
    <text evidence="2">The sequence shown here is derived from an EMBL/GenBank/DDBJ whole genome shotgun (WGS) entry which is preliminary data.</text>
</comment>
<dbReference type="RefSeq" id="WP_184912735.1">
    <property type="nucleotide sequence ID" value="NZ_JACHJR010000001.1"/>
</dbReference>
<reference evidence="2 3" key="1">
    <citation type="submission" date="2020-08" db="EMBL/GenBank/DDBJ databases">
        <title>Sequencing the genomes of 1000 actinobacteria strains.</title>
        <authorList>
            <person name="Klenk H.-P."/>
        </authorList>
    </citation>
    <scope>NUCLEOTIDE SEQUENCE [LARGE SCALE GENOMIC DNA]</scope>
    <source>
        <strain evidence="2 3">DSM 44786</strain>
    </source>
</reference>
<dbReference type="Proteomes" id="UP000573327">
    <property type="component" value="Unassembled WGS sequence"/>
</dbReference>
<dbReference type="Gene3D" id="2.60.120.260">
    <property type="entry name" value="Galactose-binding domain-like"/>
    <property type="match status" value="1"/>
</dbReference>
<sequence>MLTLFLAPGADPAGHGQLTPEQPEGTTAASWVHDPPQPVPSAEPNAFAYPQANPRLQDWSERDDVLVFDADPVTAPTDSDFPEFVLHPGTDENPWLAVHTEPTVQTVVLGGITGARLTLAALG</sequence>